<dbReference type="Proteomes" id="UP000672602">
    <property type="component" value="Unassembled WGS sequence"/>
</dbReference>
<dbReference type="InterPro" id="IPR051689">
    <property type="entry name" value="Sterol_desaturase/TMEM195"/>
</dbReference>
<evidence type="ECO:0000259" key="8">
    <source>
        <dbReference type="Pfam" id="PF04116"/>
    </source>
</evidence>
<dbReference type="RefSeq" id="WP_210682692.1">
    <property type="nucleotide sequence ID" value="NZ_JAGMWN010000006.1"/>
</dbReference>
<keyword evidence="6 7" id="KW-0472">Membrane</keyword>
<accession>A0A8J7V3D3</accession>
<keyword evidence="10" id="KW-1185">Reference proteome</keyword>
<dbReference type="GO" id="GO:0005506">
    <property type="term" value="F:iron ion binding"/>
    <property type="evidence" value="ECO:0007669"/>
    <property type="project" value="InterPro"/>
</dbReference>
<feature type="transmembrane region" description="Helical" evidence="7">
    <location>
        <begin position="85"/>
        <end position="106"/>
    </location>
</feature>
<evidence type="ECO:0000313" key="10">
    <source>
        <dbReference type="Proteomes" id="UP000672602"/>
    </source>
</evidence>
<evidence type="ECO:0000256" key="4">
    <source>
        <dbReference type="ARBA" id="ARBA00023002"/>
    </source>
</evidence>
<feature type="transmembrane region" description="Helical" evidence="7">
    <location>
        <begin position="12"/>
        <end position="30"/>
    </location>
</feature>
<keyword evidence="3 7" id="KW-1133">Transmembrane helix</keyword>
<dbReference type="Pfam" id="PF04116">
    <property type="entry name" value="FA_hydroxylase"/>
    <property type="match status" value="1"/>
</dbReference>
<evidence type="ECO:0000256" key="6">
    <source>
        <dbReference type="ARBA" id="ARBA00023136"/>
    </source>
</evidence>
<protein>
    <submittedName>
        <fullName evidence="9">Sterol desaturase family protein</fullName>
    </submittedName>
</protein>
<feature type="transmembrane region" description="Helical" evidence="7">
    <location>
        <begin position="51"/>
        <end position="73"/>
    </location>
</feature>
<evidence type="ECO:0000256" key="2">
    <source>
        <dbReference type="ARBA" id="ARBA00022692"/>
    </source>
</evidence>
<sequence>MQQIVQELLAFKGLVVAFWLALFFVGERLFPADPDAPRGSAGRARLIRNGGLFLVNMGLSLSVVIPVSVWAAQTAPDWRAAVAPWWSGWVGLVLDLLLLDFLIYWWHRANHEIPALWRFHEVHHLDAHLDSSSAVRFHFGEVLLSALVRACVILLLDIPLASVLVFEALVLLAAIFHHSNLRLPAGVETALGPVIITPAQHWVHHHKIRRDTDSTYGTVLSLWDRLFRTRSATKRRAGMPIGVEGREERGWIRLILTPFMRGG</sequence>
<dbReference type="GO" id="GO:0050479">
    <property type="term" value="F:glyceryl-ether monooxygenase activity"/>
    <property type="evidence" value="ECO:0007669"/>
    <property type="project" value="TreeGrafter"/>
</dbReference>
<keyword evidence="2 7" id="KW-0812">Transmembrane</keyword>
<dbReference type="GO" id="GO:0012505">
    <property type="term" value="C:endomembrane system"/>
    <property type="evidence" value="ECO:0007669"/>
    <property type="project" value="UniProtKB-SubCell"/>
</dbReference>
<dbReference type="GO" id="GO:0016020">
    <property type="term" value="C:membrane"/>
    <property type="evidence" value="ECO:0007669"/>
    <property type="project" value="GOC"/>
</dbReference>
<feature type="transmembrane region" description="Helical" evidence="7">
    <location>
        <begin position="146"/>
        <end position="176"/>
    </location>
</feature>
<dbReference type="GO" id="GO:0008610">
    <property type="term" value="P:lipid biosynthetic process"/>
    <property type="evidence" value="ECO:0007669"/>
    <property type="project" value="InterPro"/>
</dbReference>
<evidence type="ECO:0000256" key="5">
    <source>
        <dbReference type="ARBA" id="ARBA00023098"/>
    </source>
</evidence>
<dbReference type="InterPro" id="IPR006694">
    <property type="entry name" value="Fatty_acid_hydroxylase"/>
</dbReference>
<organism evidence="9 10">
    <name type="scientific">Marivibrio halodurans</name>
    <dbReference type="NCBI Taxonomy" id="2039722"/>
    <lineage>
        <taxon>Bacteria</taxon>
        <taxon>Pseudomonadati</taxon>
        <taxon>Pseudomonadota</taxon>
        <taxon>Alphaproteobacteria</taxon>
        <taxon>Rhodospirillales</taxon>
        <taxon>Rhodospirillaceae</taxon>
        <taxon>Marivibrio</taxon>
    </lineage>
</organism>
<keyword evidence="5" id="KW-0443">Lipid metabolism</keyword>
<comment type="subcellular location">
    <subcellularLocation>
        <location evidence="1">Endomembrane system</location>
        <topology evidence="1">Multi-pass membrane protein</topology>
    </subcellularLocation>
</comment>
<dbReference type="PANTHER" id="PTHR21624:SF1">
    <property type="entry name" value="ALKYLGLYCEROL MONOOXYGENASE"/>
    <property type="match status" value="1"/>
</dbReference>
<evidence type="ECO:0000256" key="1">
    <source>
        <dbReference type="ARBA" id="ARBA00004127"/>
    </source>
</evidence>
<comment type="caution">
    <text evidence="9">The sequence shown here is derived from an EMBL/GenBank/DDBJ whole genome shotgun (WGS) entry which is preliminary data.</text>
</comment>
<dbReference type="EMBL" id="JAGMWN010000006">
    <property type="protein sequence ID" value="MBP5858116.1"/>
    <property type="molecule type" value="Genomic_DNA"/>
</dbReference>
<dbReference type="PANTHER" id="PTHR21624">
    <property type="entry name" value="STEROL DESATURASE-RELATED PROTEIN"/>
    <property type="match status" value="1"/>
</dbReference>
<reference evidence="9" key="1">
    <citation type="submission" date="2021-04" db="EMBL/GenBank/DDBJ databases">
        <authorList>
            <person name="Zhang D.-C."/>
        </authorList>
    </citation>
    <scope>NUCLEOTIDE SEQUENCE</scope>
    <source>
        <strain evidence="9">CGMCC 1.15697</strain>
    </source>
</reference>
<feature type="domain" description="Fatty acid hydroxylase" evidence="8">
    <location>
        <begin position="94"/>
        <end position="229"/>
    </location>
</feature>
<evidence type="ECO:0000313" key="9">
    <source>
        <dbReference type="EMBL" id="MBP5858116.1"/>
    </source>
</evidence>
<dbReference type="AlphaFoldDB" id="A0A8J7V3D3"/>
<keyword evidence="4" id="KW-0560">Oxidoreductase</keyword>
<dbReference type="GO" id="GO:0006643">
    <property type="term" value="P:membrane lipid metabolic process"/>
    <property type="evidence" value="ECO:0007669"/>
    <property type="project" value="TreeGrafter"/>
</dbReference>
<evidence type="ECO:0000256" key="7">
    <source>
        <dbReference type="SAM" id="Phobius"/>
    </source>
</evidence>
<evidence type="ECO:0000256" key="3">
    <source>
        <dbReference type="ARBA" id="ARBA00022989"/>
    </source>
</evidence>
<name>A0A8J7V3D3_9PROT</name>
<proteinExistence type="predicted"/>
<gene>
    <name evidence="9" type="ORF">KAJ83_13940</name>
</gene>